<evidence type="ECO:0000256" key="1">
    <source>
        <dbReference type="ARBA" id="ARBA00012417"/>
    </source>
</evidence>
<evidence type="ECO:0000256" key="2">
    <source>
        <dbReference type="ARBA" id="ARBA00016178"/>
    </source>
</evidence>
<evidence type="ECO:0000256" key="9">
    <source>
        <dbReference type="ARBA" id="ARBA00022932"/>
    </source>
</evidence>
<dbReference type="AlphaFoldDB" id="A0A4P9WS07"/>
<gene>
    <name evidence="14" type="ORF">CAUPRSCDRAFT_12277</name>
</gene>
<evidence type="ECO:0000256" key="10">
    <source>
        <dbReference type="ARBA" id="ARBA00023204"/>
    </source>
</evidence>
<dbReference type="Gene3D" id="1.10.150.810">
    <property type="match status" value="2"/>
</dbReference>
<dbReference type="CDD" id="cd03586">
    <property type="entry name" value="PolY_Pol_IV_kappa"/>
    <property type="match status" value="1"/>
</dbReference>
<dbReference type="PANTHER" id="PTHR11076:SF33">
    <property type="entry name" value="DNA POLYMERASE KAPPA"/>
    <property type="match status" value="1"/>
</dbReference>
<evidence type="ECO:0000256" key="4">
    <source>
        <dbReference type="ARBA" id="ARBA00022695"/>
    </source>
</evidence>
<dbReference type="EMBL" id="ML010489">
    <property type="protein sequence ID" value="RKO96021.1"/>
    <property type="molecule type" value="Genomic_DNA"/>
</dbReference>
<dbReference type="Pfam" id="PF11799">
    <property type="entry name" value="IMS_C"/>
    <property type="match status" value="1"/>
</dbReference>
<evidence type="ECO:0000256" key="5">
    <source>
        <dbReference type="ARBA" id="ARBA00022705"/>
    </source>
</evidence>
<evidence type="ECO:0000256" key="3">
    <source>
        <dbReference type="ARBA" id="ARBA00022679"/>
    </source>
</evidence>
<evidence type="ECO:0000313" key="14">
    <source>
        <dbReference type="EMBL" id="RKO96021.1"/>
    </source>
</evidence>
<dbReference type="GO" id="GO:0046872">
    <property type="term" value="F:metal ion binding"/>
    <property type="evidence" value="ECO:0007669"/>
    <property type="project" value="UniProtKB-KW"/>
</dbReference>
<keyword evidence="3" id="KW-0808">Transferase</keyword>
<sequence length="494" mass="53190">MLINPLKAGTGGADRAHIEAVIYEASKGTRFFEEQKRRHARTADRIARLKAHAARVTRSDLAEAEQTIAHRRAAIEAAVLSDVDADGRPRVMVHCDLDAFYASVHEVDEPQWRTVPMAVGGTGGDGVLTTANYVARRFGIRSAMPTWIARKLCPQLAVLDLDFAKYRVAAAKVRTVFSRYDPRFRSASLDEASLDLTPYLAEHPELTPAQAVEAMRAAIHAETGLTASAGIAANTMLAKIASDANKPNGQLLVPFDRLGILAFVGALPVRKFPGIGAVTDHVLDAFGVLTGADIAAQMPFLWTILTPALRDYLLCVSMGVPSGAALPPAPPGASSTPGGDAATRRSGISSERTFKSTASLAFLQAMLRDQCATLADDLRRSRVFARTLTFKIKKESFAVLTRSRSTNGYVRTAGELYRHVEPMLLAVVREHRPPTQWRLLGVRASGLVGENADGMTAGVRVGVRVGGNDGGNDRDDATRDGRRSDAVRRRGGHP</sequence>
<keyword evidence="6" id="KW-0479">Metal-binding</keyword>
<evidence type="ECO:0000256" key="8">
    <source>
        <dbReference type="ARBA" id="ARBA00022842"/>
    </source>
</evidence>
<dbReference type="GO" id="GO:0005634">
    <property type="term" value="C:nucleus"/>
    <property type="evidence" value="ECO:0007669"/>
    <property type="project" value="TreeGrafter"/>
</dbReference>
<feature type="domain" description="UmuC" evidence="13">
    <location>
        <begin position="92"/>
        <end position="276"/>
    </location>
</feature>
<evidence type="ECO:0000313" key="15">
    <source>
        <dbReference type="Proteomes" id="UP000268535"/>
    </source>
</evidence>
<accession>A0A4P9WS07</accession>
<feature type="compositionally biased region" description="Basic and acidic residues" evidence="12">
    <location>
        <begin position="471"/>
        <end position="488"/>
    </location>
</feature>
<dbReference type="Gene3D" id="3.30.1490.100">
    <property type="entry name" value="DNA polymerase, Y-family, little finger domain"/>
    <property type="match status" value="1"/>
</dbReference>
<dbReference type="FunFam" id="3.40.1170.60:FF:000012">
    <property type="entry name" value="Putative DNA-directed polymerase kappa"/>
    <property type="match status" value="1"/>
</dbReference>
<dbReference type="Gene3D" id="3.30.70.270">
    <property type="match status" value="1"/>
</dbReference>
<keyword evidence="10" id="KW-0234">DNA repair</keyword>
<dbReference type="GO" id="GO:0042276">
    <property type="term" value="P:error-prone translesion synthesis"/>
    <property type="evidence" value="ECO:0007669"/>
    <property type="project" value="TreeGrafter"/>
</dbReference>
<dbReference type="GO" id="GO:0070987">
    <property type="term" value="P:error-free translesion synthesis"/>
    <property type="evidence" value="ECO:0007669"/>
    <property type="project" value="UniProtKB-ARBA"/>
</dbReference>
<dbReference type="GO" id="GO:0003887">
    <property type="term" value="F:DNA-directed DNA polymerase activity"/>
    <property type="evidence" value="ECO:0007669"/>
    <property type="project" value="UniProtKB-KW"/>
</dbReference>
<feature type="region of interest" description="Disordered" evidence="12">
    <location>
        <begin position="462"/>
        <end position="494"/>
    </location>
</feature>
<dbReference type="InterPro" id="IPR043502">
    <property type="entry name" value="DNA/RNA_pol_sf"/>
</dbReference>
<dbReference type="Proteomes" id="UP000268535">
    <property type="component" value="Unassembled WGS sequence"/>
</dbReference>
<keyword evidence="4" id="KW-0548">Nucleotidyltransferase</keyword>
<dbReference type="EC" id="2.7.7.7" evidence="1"/>
<dbReference type="GO" id="GO:0003684">
    <property type="term" value="F:damaged DNA binding"/>
    <property type="evidence" value="ECO:0007669"/>
    <property type="project" value="InterPro"/>
</dbReference>
<comment type="catalytic activity">
    <reaction evidence="11">
        <text>DNA(n) + a 2'-deoxyribonucleoside 5'-triphosphate = DNA(n+1) + diphosphate</text>
        <dbReference type="Rhea" id="RHEA:22508"/>
        <dbReference type="Rhea" id="RHEA-COMP:17339"/>
        <dbReference type="Rhea" id="RHEA-COMP:17340"/>
        <dbReference type="ChEBI" id="CHEBI:33019"/>
        <dbReference type="ChEBI" id="CHEBI:61560"/>
        <dbReference type="ChEBI" id="CHEBI:173112"/>
        <dbReference type="EC" id="2.7.7.7"/>
    </reaction>
</comment>
<evidence type="ECO:0000256" key="11">
    <source>
        <dbReference type="ARBA" id="ARBA00049244"/>
    </source>
</evidence>
<dbReference type="Gene3D" id="3.40.1170.60">
    <property type="match status" value="1"/>
</dbReference>
<dbReference type="InterPro" id="IPR043128">
    <property type="entry name" value="Rev_trsase/Diguanyl_cyclase"/>
</dbReference>
<dbReference type="GO" id="GO:0006281">
    <property type="term" value="P:DNA repair"/>
    <property type="evidence" value="ECO:0007669"/>
    <property type="project" value="UniProtKB-KW"/>
</dbReference>
<proteinExistence type="predicted"/>
<keyword evidence="7" id="KW-0227">DNA damage</keyword>
<dbReference type="FunFam" id="3.30.1490.100:FF:000004">
    <property type="entry name" value="DNA polymerase IV"/>
    <property type="match status" value="1"/>
</dbReference>
<reference evidence="15" key="1">
    <citation type="journal article" date="2018" name="Nat. Microbiol.">
        <title>Leveraging single-cell genomics to expand the fungal tree of life.</title>
        <authorList>
            <person name="Ahrendt S.R."/>
            <person name="Quandt C.A."/>
            <person name="Ciobanu D."/>
            <person name="Clum A."/>
            <person name="Salamov A."/>
            <person name="Andreopoulos B."/>
            <person name="Cheng J.F."/>
            <person name="Woyke T."/>
            <person name="Pelin A."/>
            <person name="Henrissat B."/>
            <person name="Reynolds N.K."/>
            <person name="Benny G.L."/>
            <person name="Smith M.E."/>
            <person name="James T.Y."/>
            <person name="Grigoriev I.V."/>
        </authorList>
    </citation>
    <scope>NUCLEOTIDE SEQUENCE [LARGE SCALE GENOMIC DNA]</scope>
    <source>
        <strain evidence="15">ATCC 52028</strain>
    </source>
</reference>
<keyword evidence="9" id="KW-0239">DNA-directed DNA polymerase</keyword>
<evidence type="ECO:0000259" key="13">
    <source>
        <dbReference type="PROSITE" id="PS50173"/>
    </source>
</evidence>
<evidence type="ECO:0000256" key="7">
    <source>
        <dbReference type="ARBA" id="ARBA00022763"/>
    </source>
</evidence>
<dbReference type="SUPFAM" id="SSF100879">
    <property type="entry name" value="Lesion bypass DNA polymerase (Y-family), little finger domain"/>
    <property type="match status" value="1"/>
</dbReference>
<dbReference type="InterPro" id="IPR036775">
    <property type="entry name" value="DNA_pol_Y-fam_lit_finger_sf"/>
</dbReference>
<dbReference type="InterPro" id="IPR022880">
    <property type="entry name" value="DNApol_IV"/>
</dbReference>
<dbReference type="SUPFAM" id="SSF56672">
    <property type="entry name" value="DNA/RNA polymerases"/>
    <property type="match status" value="1"/>
</dbReference>
<dbReference type="InterPro" id="IPR001126">
    <property type="entry name" value="UmuC"/>
</dbReference>
<dbReference type="PANTHER" id="PTHR11076">
    <property type="entry name" value="DNA REPAIR POLYMERASE UMUC / TRANSFERASE FAMILY MEMBER"/>
    <property type="match status" value="1"/>
</dbReference>
<keyword evidence="5" id="KW-0235">DNA replication</keyword>
<evidence type="ECO:0000256" key="12">
    <source>
        <dbReference type="SAM" id="MobiDB-lite"/>
    </source>
</evidence>
<organism evidence="14 15">
    <name type="scientific">Caulochytrium protostelioides</name>
    <dbReference type="NCBI Taxonomy" id="1555241"/>
    <lineage>
        <taxon>Eukaryota</taxon>
        <taxon>Fungi</taxon>
        <taxon>Fungi incertae sedis</taxon>
        <taxon>Chytridiomycota</taxon>
        <taxon>Chytridiomycota incertae sedis</taxon>
        <taxon>Chytridiomycetes</taxon>
        <taxon>Caulochytriales</taxon>
        <taxon>Caulochytriaceae</taxon>
        <taxon>Caulochytrium</taxon>
    </lineage>
</organism>
<dbReference type="PROSITE" id="PS50173">
    <property type="entry name" value="UMUC"/>
    <property type="match status" value="1"/>
</dbReference>
<name>A0A4P9WS07_9FUNG</name>
<feature type="compositionally biased region" description="Low complexity" evidence="12">
    <location>
        <begin position="326"/>
        <end position="341"/>
    </location>
</feature>
<keyword evidence="8" id="KW-0460">Magnesium</keyword>
<dbReference type="InterPro" id="IPR017961">
    <property type="entry name" value="DNA_pol_Y-fam_little_finger"/>
</dbReference>
<evidence type="ECO:0000256" key="6">
    <source>
        <dbReference type="ARBA" id="ARBA00022723"/>
    </source>
</evidence>
<dbReference type="GO" id="GO:0006260">
    <property type="term" value="P:DNA replication"/>
    <property type="evidence" value="ECO:0007669"/>
    <property type="project" value="UniProtKB-KW"/>
</dbReference>
<dbReference type="Pfam" id="PF00817">
    <property type="entry name" value="IMS"/>
    <property type="match status" value="1"/>
</dbReference>
<dbReference type="InterPro" id="IPR050116">
    <property type="entry name" value="DNA_polymerase-Y"/>
</dbReference>
<protein>
    <recommendedName>
        <fullName evidence="2">DNA polymerase kappa</fullName>
        <ecNumber evidence="1">2.7.7.7</ecNumber>
    </recommendedName>
</protein>
<feature type="region of interest" description="Disordered" evidence="12">
    <location>
        <begin position="326"/>
        <end position="349"/>
    </location>
</feature>